<accession>A0A3B0K0P0</accession>
<dbReference type="PANTHER" id="PTHR41967">
    <property type="entry name" value="FI19406P1-RELATED"/>
    <property type="match status" value="1"/>
</dbReference>
<proteinExistence type="predicted"/>
<evidence type="ECO:0000259" key="1">
    <source>
        <dbReference type="Pfam" id="PF15994"/>
    </source>
</evidence>
<dbReference type="AlphaFoldDB" id="A0A3B0K0P0"/>
<evidence type="ECO:0000259" key="2">
    <source>
        <dbReference type="Pfam" id="PF15995"/>
    </source>
</evidence>
<dbReference type="InterPro" id="IPR031935">
    <property type="entry name" value="DUF4770"/>
</dbReference>
<dbReference type="OMA" id="DLCEFHE"/>
<dbReference type="Pfam" id="PF15994">
    <property type="entry name" value="DUF4770"/>
    <property type="match status" value="1"/>
</dbReference>
<gene>
    <name evidence="3" type="ORF">DGUA_6G004878</name>
</gene>
<reference evidence="4" key="1">
    <citation type="submission" date="2018-01" db="EMBL/GenBank/DDBJ databases">
        <authorList>
            <person name="Alioto T."/>
            <person name="Alioto T."/>
        </authorList>
    </citation>
    <scope>NUCLEOTIDE SEQUENCE [LARGE SCALE GENOMIC DNA]</scope>
</reference>
<dbReference type="Pfam" id="PF15995">
    <property type="entry name" value="DUF4771"/>
    <property type="match status" value="1"/>
</dbReference>
<evidence type="ECO:0000313" key="4">
    <source>
        <dbReference type="Proteomes" id="UP000268350"/>
    </source>
</evidence>
<evidence type="ECO:0000313" key="3">
    <source>
        <dbReference type="EMBL" id="SPP86232.1"/>
    </source>
</evidence>
<organism evidence="3 4">
    <name type="scientific">Drosophila guanche</name>
    <name type="common">Fruit fly</name>
    <dbReference type="NCBI Taxonomy" id="7266"/>
    <lineage>
        <taxon>Eukaryota</taxon>
        <taxon>Metazoa</taxon>
        <taxon>Ecdysozoa</taxon>
        <taxon>Arthropoda</taxon>
        <taxon>Hexapoda</taxon>
        <taxon>Insecta</taxon>
        <taxon>Pterygota</taxon>
        <taxon>Neoptera</taxon>
        <taxon>Endopterygota</taxon>
        <taxon>Diptera</taxon>
        <taxon>Brachycera</taxon>
        <taxon>Muscomorpha</taxon>
        <taxon>Ephydroidea</taxon>
        <taxon>Drosophilidae</taxon>
        <taxon>Drosophila</taxon>
        <taxon>Sophophora</taxon>
    </lineage>
</organism>
<name>A0A3B0K0P0_DROGU</name>
<keyword evidence="4" id="KW-1185">Reference proteome</keyword>
<dbReference type="EMBL" id="OUUW01000010">
    <property type="protein sequence ID" value="SPP86232.1"/>
    <property type="molecule type" value="Genomic_DNA"/>
</dbReference>
<dbReference type="PANTHER" id="PTHR41967:SF6">
    <property type="entry name" value="FI19406P1-RELATED"/>
    <property type="match status" value="1"/>
</dbReference>
<dbReference type="OrthoDB" id="6613664at2759"/>
<dbReference type="Proteomes" id="UP000268350">
    <property type="component" value="Unassembled WGS sequence"/>
</dbReference>
<dbReference type="InterPro" id="IPR031936">
    <property type="entry name" value="DUF4771"/>
</dbReference>
<protein>
    <submittedName>
        <fullName evidence="3">Uncharacterized protein</fullName>
    </submittedName>
</protein>
<feature type="domain" description="DUF4771" evidence="2">
    <location>
        <begin position="459"/>
        <end position="614"/>
    </location>
</feature>
<sequence length="631" mass="73183">MGRLGTELPVAPWHRGLSLSQIKAACDLQTALSLDLEEETTHRVNDCLMRLGLCGQFDFCPLLKTMQLSRGNNLAFLYFLYTMQYESEYAHKKYTLNEQIILSAIAYLDMPATIEALDKILPMAKKRMKTQPAKPHPSERSGKVDATQDAKMLPYFEKQHKPKLRHRHLQSAPAHFAVSIPNEFKESHQPENRWFADYGFQPAKRIVKSVISEEIVKLFDRIDEFQRVPETEPMEMCAFHQKSRSLERAAYLEKQRQQCLSMIDLDEERNLLTRRRIAKQMQLDVQKYMQKFDDHCWSRGVPAFRQIGCTACRLLGPTPLPVMVMDGVGEGQHHWSKMSADGSSEQVLRLGGGQESRPPTPSLNYFQGPKLHAPYIFDYIRLFGRYSQMSLSAGECIDGAVLKALDAVDDREKQRPVMVTRWHISDAVHQCVRRIYEKSLMAVKHCENPKERLSYGEKKHFDPDDQVFMDRMLVDAFKALQKNKKLVLPTLCHGHQVPELREWIRRRYGKRYTAATPSDLRQSGLTMMPLKKMHHELYTILMGQHQDSKQQSSISCARCDLFLARAQKFRLCFKERVNEIVMERTRLCWQAMNYLRTKNYTNLQQTFFSYLPGSAFETVPIFTNTKNVNGK</sequence>
<feature type="domain" description="DUF4770" evidence="1">
    <location>
        <begin position="48"/>
        <end position="208"/>
    </location>
</feature>